<feature type="compositionally biased region" description="Low complexity" evidence="1">
    <location>
        <begin position="168"/>
        <end position="178"/>
    </location>
</feature>
<reference evidence="3" key="1">
    <citation type="journal article" date="2014" name="Proc. Natl. Acad. Sci. U.S.A.">
        <title>Extensive sampling of basidiomycete genomes demonstrates inadequacy of the white-rot/brown-rot paradigm for wood decay fungi.</title>
        <authorList>
            <person name="Riley R."/>
            <person name="Salamov A.A."/>
            <person name="Brown D.W."/>
            <person name="Nagy L.G."/>
            <person name="Floudas D."/>
            <person name="Held B.W."/>
            <person name="Levasseur A."/>
            <person name="Lombard V."/>
            <person name="Morin E."/>
            <person name="Otillar R."/>
            <person name="Lindquist E.A."/>
            <person name="Sun H."/>
            <person name="LaButti K.M."/>
            <person name="Schmutz J."/>
            <person name="Jabbour D."/>
            <person name="Luo H."/>
            <person name="Baker S.E."/>
            <person name="Pisabarro A.G."/>
            <person name="Walton J.D."/>
            <person name="Blanchette R.A."/>
            <person name="Henrissat B."/>
            <person name="Martin F."/>
            <person name="Cullen D."/>
            <person name="Hibbett D.S."/>
            <person name="Grigoriev I.V."/>
        </authorList>
    </citation>
    <scope>NUCLEOTIDE SEQUENCE [LARGE SCALE GENOMIC DNA]</scope>
    <source>
        <strain evidence="3">PC15</strain>
    </source>
</reference>
<sequence>MTLAQRLDELAVANAEGRLSDDEYRLLRQNLFERFGSGAVVPGEPPVVPIGGQTKHIKGASVSSSSTQPKTQPRTQSVHVESARISLISPTKKRPSGVTNFIRIATGKADPLSHQTSPHDPSSGAAANQPKRNLVSRILLRKGSKQLAVRTDLPVQTSQSHPSSPVKLGTTLGSSSSTKINTLAPPSPGRGYPRRHSPASTPPLSPSSSRHVLPLDVYNDNNLVTSKDIQQEIAHVEVEYKNLLDAFNGLEMTTLVRTQVHELRRLPVQTPTSPLALMAGHDWRDYSQTAASTSTLPVADGGDHASIRSTSSRKSSRSSSSGNLFGRGKQHSGTPQRVSSPLSPLKRAASTKKSSTSSLSLSSQGTPHSSSSMPARLNATLHPGMHGTFKPSRSANHLPLSALHEHPSRTSQDVIDLADPENTPRPASSGELEDVRYRKAELMKRYEARLEYLRARLKSALLHEKLLRK</sequence>
<feature type="compositionally biased region" description="Low complexity" evidence="1">
    <location>
        <begin position="307"/>
        <end position="321"/>
    </location>
</feature>
<evidence type="ECO:0000256" key="1">
    <source>
        <dbReference type="SAM" id="MobiDB-lite"/>
    </source>
</evidence>
<dbReference type="VEuPathDB" id="FungiDB:PLEOSDRAFT_1107389"/>
<organism evidence="2 3">
    <name type="scientific">Pleurotus ostreatus (strain PC15)</name>
    <name type="common">Oyster mushroom</name>
    <dbReference type="NCBI Taxonomy" id="1137138"/>
    <lineage>
        <taxon>Eukaryota</taxon>
        <taxon>Fungi</taxon>
        <taxon>Dikarya</taxon>
        <taxon>Basidiomycota</taxon>
        <taxon>Agaricomycotina</taxon>
        <taxon>Agaricomycetes</taxon>
        <taxon>Agaricomycetidae</taxon>
        <taxon>Agaricales</taxon>
        <taxon>Pleurotineae</taxon>
        <taxon>Pleurotaceae</taxon>
        <taxon>Pleurotus</taxon>
    </lineage>
</organism>
<feature type="region of interest" description="Disordered" evidence="1">
    <location>
        <begin position="108"/>
        <end position="132"/>
    </location>
</feature>
<evidence type="ECO:0000313" key="2">
    <source>
        <dbReference type="EMBL" id="KDQ24459.1"/>
    </source>
</evidence>
<evidence type="ECO:0000313" key="3">
    <source>
        <dbReference type="Proteomes" id="UP000027073"/>
    </source>
</evidence>
<gene>
    <name evidence="2" type="ORF">PLEOSDRAFT_1107389</name>
</gene>
<dbReference type="HOGENOM" id="CLU_024697_0_0_1"/>
<accession>A0A067N9E1</accession>
<feature type="compositionally biased region" description="Low complexity" evidence="1">
    <location>
        <begin position="351"/>
        <end position="372"/>
    </location>
</feature>
<dbReference type="Proteomes" id="UP000027073">
    <property type="component" value="Unassembled WGS sequence"/>
</dbReference>
<protein>
    <submittedName>
        <fullName evidence="2">Uncharacterized protein</fullName>
    </submittedName>
</protein>
<feature type="compositionally biased region" description="Polar residues" evidence="1">
    <location>
        <begin position="61"/>
        <end position="79"/>
    </location>
</feature>
<feature type="compositionally biased region" description="Polar residues" evidence="1">
    <location>
        <begin position="331"/>
        <end position="342"/>
    </location>
</feature>
<feature type="region of interest" description="Disordered" evidence="1">
    <location>
        <begin position="149"/>
        <end position="212"/>
    </location>
</feature>
<feature type="region of interest" description="Disordered" evidence="1">
    <location>
        <begin position="294"/>
        <end position="430"/>
    </location>
</feature>
<feature type="compositionally biased region" description="Polar residues" evidence="1">
    <location>
        <begin position="154"/>
        <end position="163"/>
    </location>
</feature>
<dbReference type="STRING" id="1137138.A0A067N9E1"/>
<proteinExistence type="predicted"/>
<name>A0A067N9E1_PLEO1</name>
<dbReference type="InParanoid" id="A0A067N9E1"/>
<dbReference type="AlphaFoldDB" id="A0A067N9E1"/>
<feature type="region of interest" description="Disordered" evidence="1">
    <location>
        <begin position="50"/>
        <end position="81"/>
    </location>
</feature>
<dbReference type="EMBL" id="KL198011">
    <property type="protein sequence ID" value="KDQ24459.1"/>
    <property type="molecule type" value="Genomic_DNA"/>
</dbReference>
<dbReference type="OrthoDB" id="3367070at2759"/>